<dbReference type="PANTHER" id="PTHR11629">
    <property type="entry name" value="VACUOLAR PROTON ATPASES"/>
    <property type="match status" value="1"/>
</dbReference>
<evidence type="ECO:0000256" key="1">
    <source>
        <dbReference type="ARBA" id="ARBA00004141"/>
    </source>
</evidence>
<keyword evidence="7 9" id="KW-0406">Ion transport</keyword>
<evidence type="ECO:0000313" key="12">
    <source>
        <dbReference type="Proteomes" id="UP001249851"/>
    </source>
</evidence>
<comment type="function">
    <text evidence="9">Essential component of the vacuolar proton pump (V-ATPase), a multimeric enzyme that catalyzes the translocation of protons across the membranes. Required for assembly and activity of the V-ATPase.</text>
</comment>
<dbReference type="Pfam" id="PF01496">
    <property type="entry name" value="V_ATPase_I"/>
    <property type="match status" value="1"/>
</dbReference>
<comment type="subcellular location">
    <subcellularLocation>
        <location evidence="1">Membrane</location>
        <topology evidence="1">Multi-pass membrane protein</topology>
    </subcellularLocation>
</comment>
<name>A0AAD9VDT2_ACRCE</name>
<feature type="transmembrane region" description="Helical" evidence="9">
    <location>
        <begin position="411"/>
        <end position="435"/>
    </location>
</feature>
<dbReference type="InterPro" id="IPR026028">
    <property type="entry name" value="V-type_ATPase_116kDa_su_euka"/>
</dbReference>
<keyword evidence="12" id="KW-1185">Reference proteome</keyword>
<protein>
    <recommendedName>
        <fullName evidence="9">V-type proton ATPase subunit a</fullName>
    </recommendedName>
</protein>
<dbReference type="AlphaFoldDB" id="A0AAD9VDT2"/>
<sequence>TQVNVDPLRHKANPPKAKFKKITPCATVVYAANNMMSSLFRSEQMTLAQLFLQAEAAYACVSELGELGLVQFRDLNPDVNAFQRKFVNEVRRCEEMERKLRFLRKEIEKADIHVVDTGENPEAPHPREMIDLEAQFEQLENEMKDSNANYEALMKSFLELTELKHILRKTQTFFEEAELHVHNQQQIHEPQGTDDMQALLGEEPKGVSGTATATQLGFVTGVISRERVPSFERLLWRACRGNVFFKQAEIETPLEDPSTGDLVNKCVFIIFFQGDQLKSRVLNETRDHRHRLLLTVAKNINQWFIKVKKIKAIYHTMNMFNLDVTQKCLIAECWCPVSDLDRIQQALRRGTEHSGAAIPSILNRMATRQEPPTFNRTNKFTQGFQAIVDAYGVANYQEVNPALFTIITFPFLFAVMFGDCGHGMIMFLFALWLVCNEKKLQNYREGGEMFETLFDGRYIILLMGLFAVYTGLIYNDCFSRSFNIFGSCWDLSANWSSISEDAIKSYLKNKQSKGVMLDPKKTYRGAPYYFGIDPIWQLAVNKLTFTNSFKMKLSIVFGVAHMMFGVSLSLFNHMHFRKPLNIIAEFIPQVLFLFCIFGYLVIMIFYKWIAFSANSENQPSLLLALINMFLKFGTEIENKDLLYPGQGVLQSILVVIAVLCVPWMLLVKPFYLRHQHKQQGFQRLRSRPSSPINSVAVNVDESVEGEVVHHDGEPQAGQHVDEEEHEEFDFGEIFVHQSIHTIEYCLGCISNTASYLRLWALSLAHAELSEVLWNMVLHLALGMDGVVGILATFVLFAFWAGLNSKASFIKEQDTSSSHSRLKR</sequence>
<comment type="caution">
    <text evidence="11">The sequence shown here is derived from an EMBL/GenBank/DDBJ whole genome shotgun (WGS) entry which is preliminary data.</text>
</comment>
<evidence type="ECO:0000256" key="2">
    <source>
        <dbReference type="ARBA" id="ARBA00009904"/>
    </source>
</evidence>
<dbReference type="PIRSF" id="PIRSF001293">
    <property type="entry name" value="ATP6V0A1"/>
    <property type="match status" value="1"/>
</dbReference>
<reference evidence="11" key="2">
    <citation type="journal article" date="2023" name="Science">
        <title>Genomic signatures of disease resistance in endangered staghorn corals.</title>
        <authorList>
            <person name="Vollmer S.V."/>
            <person name="Selwyn J.D."/>
            <person name="Despard B.A."/>
            <person name="Roesel C.L."/>
        </authorList>
    </citation>
    <scope>NUCLEOTIDE SEQUENCE</scope>
    <source>
        <strain evidence="11">K2</strain>
    </source>
</reference>
<dbReference type="GO" id="GO:0051117">
    <property type="term" value="F:ATPase binding"/>
    <property type="evidence" value="ECO:0007669"/>
    <property type="project" value="TreeGrafter"/>
</dbReference>
<dbReference type="EMBL" id="JARQWQ010000008">
    <property type="protein sequence ID" value="KAK2570230.1"/>
    <property type="molecule type" value="Genomic_DNA"/>
</dbReference>
<evidence type="ECO:0000313" key="11">
    <source>
        <dbReference type="EMBL" id="KAK2570230.1"/>
    </source>
</evidence>
<dbReference type="GO" id="GO:0000220">
    <property type="term" value="C:vacuolar proton-transporting V-type ATPase, V0 domain"/>
    <property type="evidence" value="ECO:0007669"/>
    <property type="project" value="InterPro"/>
</dbReference>
<keyword evidence="5 9" id="KW-0375">Hydrogen ion transport</keyword>
<keyword evidence="10" id="KW-0175">Coiled coil</keyword>
<evidence type="ECO:0000256" key="3">
    <source>
        <dbReference type="ARBA" id="ARBA00022448"/>
    </source>
</evidence>
<keyword evidence="3 9" id="KW-0813">Transport</keyword>
<dbReference type="PANTHER" id="PTHR11629:SF63">
    <property type="entry name" value="V-TYPE PROTON ATPASE SUBUNIT A"/>
    <property type="match status" value="1"/>
</dbReference>
<dbReference type="GO" id="GO:0046961">
    <property type="term" value="F:proton-transporting ATPase activity, rotational mechanism"/>
    <property type="evidence" value="ECO:0007669"/>
    <property type="project" value="InterPro"/>
</dbReference>
<gene>
    <name evidence="11" type="ORF">P5673_005010</name>
</gene>
<evidence type="ECO:0000256" key="5">
    <source>
        <dbReference type="ARBA" id="ARBA00022781"/>
    </source>
</evidence>
<feature type="transmembrane region" description="Helical" evidence="9">
    <location>
        <begin position="456"/>
        <end position="474"/>
    </location>
</feature>
<dbReference type="GO" id="GO:0007035">
    <property type="term" value="P:vacuolar acidification"/>
    <property type="evidence" value="ECO:0007669"/>
    <property type="project" value="TreeGrafter"/>
</dbReference>
<evidence type="ECO:0000256" key="7">
    <source>
        <dbReference type="ARBA" id="ARBA00023065"/>
    </source>
</evidence>
<evidence type="ECO:0000256" key="8">
    <source>
        <dbReference type="ARBA" id="ARBA00023136"/>
    </source>
</evidence>
<feature type="transmembrane region" description="Helical" evidence="9">
    <location>
        <begin position="648"/>
        <end position="667"/>
    </location>
</feature>
<keyword evidence="8 9" id="KW-0472">Membrane</keyword>
<evidence type="ECO:0000256" key="4">
    <source>
        <dbReference type="ARBA" id="ARBA00022692"/>
    </source>
</evidence>
<keyword evidence="4 9" id="KW-0812">Transmembrane</keyword>
<dbReference type="GO" id="GO:0005886">
    <property type="term" value="C:plasma membrane"/>
    <property type="evidence" value="ECO:0007669"/>
    <property type="project" value="TreeGrafter"/>
</dbReference>
<keyword evidence="6 9" id="KW-1133">Transmembrane helix</keyword>
<evidence type="ECO:0000256" key="6">
    <source>
        <dbReference type="ARBA" id="ARBA00022989"/>
    </source>
</evidence>
<dbReference type="InterPro" id="IPR002490">
    <property type="entry name" value="V-ATPase_116kDa_su"/>
</dbReference>
<dbReference type="Proteomes" id="UP001249851">
    <property type="component" value="Unassembled WGS sequence"/>
</dbReference>
<accession>A0AAD9VDT2</accession>
<feature type="non-terminal residue" evidence="11">
    <location>
        <position position="1"/>
    </location>
</feature>
<evidence type="ECO:0000256" key="9">
    <source>
        <dbReference type="RuleBase" id="RU361189"/>
    </source>
</evidence>
<feature type="transmembrane region" description="Helical" evidence="9">
    <location>
        <begin position="586"/>
        <end position="609"/>
    </location>
</feature>
<organism evidence="11 12">
    <name type="scientific">Acropora cervicornis</name>
    <name type="common">Staghorn coral</name>
    <dbReference type="NCBI Taxonomy" id="6130"/>
    <lineage>
        <taxon>Eukaryota</taxon>
        <taxon>Metazoa</taxon>
        <taxon>Cnidaria</taxon>
        <taxon>Anthozoa</taxon>
        <taxon>Hexacorallia</taxon>
        <taxon>Scleractinia</taxon>
        <taxon>Astrocoeniina</taxon>
        <taxon>Acroporidae</taxon>
        <taxon>Acropora</taxon>
    </lineage>
</organism>
<evidence type="ECO:0000256" key="10">
    <source>
        <dbReference type="SAM" id="Coils"/>
    </source>
</evidence>
<feature type="coiled-coil region" evidence="10">
    <location>
        <begin position="86"/>
        <end position="156"/>
    </location>
</feature>
<feature type="transmembrane region" description="Helical" evidence="9">
    <location>
        <begin position="553"/>
        <end position="574"/>
    </location>
</feature>
<comment type="similarity">
    <text evidence="2 9">Belongs to the V-ATPase 116 kDa subunit family.</text>
</comment>
<proteinExistence type="inferred from homology"/>
<feature type="transmembrane region" description="Helical" evidence="9">
    <location>
        <begin position="776"/>
        <end position="802"/>
    </location>
</feature>
<reference evidence="11" key="1">
    <citation type="journal article" date="2023" name="G3 (Bethesda)">
        <title>Whole genome assembly and annotation of the endangered Caribbean coral Acropora cervicornis.</title>
        <authorList>
            <person name="Selwyn J.D."/>
            <person name="Vollmer S.V."/>
        </authorList>
    </citation>
    <scope>NUCLEOTIDE SEQUENCE</scope>
    <source>
        <strain evidence="11">K2</strain>
    </source>
</reference>